<keyword evidence="7" id="KW-1185">Reference proteome</keyword>
<dbReference type="InterPro" id="IPR035965">
    <property type="entry name" value="PAS-like_dom_sf"/>
</dbReference>
<proteinExistence type="predicted"/>
<protein>
    <submittedName>
        <fullName evidence="6">Regulatory protein, luxR family</fullName>
    </submittedName>
</protein>
<dbReference type="SMART" id="SM00421">
    <property type="entry name" value="HTH_LUXR"/>
    <property type="match status" value="1"/>
</dbReference>
<dbReference type="CDD" id="cd06170">
    <property type="entry name" value="LuxR_C_like"/>
    <property type="match status" value="1"/>
</dbReference>
<dbReference type="AlphaFoldDB" id="A0A1M6H9A6"/>
<evidence type="ECO:0000313" key="6">
    <source>
        <dbReference type="EMBL" id="SHJ18802.1"/>
    </source>
</evidence>
<gene>
    <name evidence="6" type="ORF">SAMN02745216_01156</name>
</gene>
<evidence type="ECO:0000256" key="1">
    <source>
        <dbReference type="ARBA" id="ARBA00023015"/>
    </source>
</evidence>
<dbReference type="GO" id="GO:0003677">
    <property type="term" value="F:DNA binding"/>
    <property type="evidence" value="ECO:0007669"/>
    <property type="project" value="UniProtKB-KW"/>
</dbReference>
<reference evidence="7" key="1">
    <citation type="submission" date="2016-11" db="EMBL/GenBank/DDBJ databases">
        <authorList>
            <person name="Varghese N."/>
            <person name="Submissions S."/>
        </authorList>
    </citation>
    <scope>NUCLEOTIDE SEQUENCE [LARGE SCALE GENOMIC DNA]</scope>
    <source>
        <strain evidence="7">DSM 16219</strain>
    </source>
</reference>
<dbReference type="PANTHER" id="PTHR44688:SF16">
    <property type="entry name" value="DNA-BINDING TRANSCRIPTIONAL ACTIVATOR DEVR_DOSR"/>
    <property type="match status" value="1"/>
</dbReference>
<dbReference type="STRING" id="1121393.SAMN02745216_01156"/>
<dbReference type="InterPro" id="IPR016032">
    <property type="entry name" value="Sig_transdc_resp-reg_C-effctor"/>
</dbReference>
<keyword evidence="4" id="KW-0175">Coiled coil</keyword>
<feature type="coiled-coil region" evidence="4">
    <location>
        <begin position="134"/>
        <end position="182"/>
    </location>
</feature>
<keyword evidence="1" id="KW-0805">Transcription regulation</keyword>
<dbReference type="InterPro" id="IPR000792">
    <property type="entry name" value="Tscrpt_reg_LuxR_C"/>
</dbReference>
<dbReference type="Proteomes" id="UP000183994">
    <property type="component" value="Unassembled WGS sequence"/>
</dbReference>
<evidence type="ECO:0000256" key="2">
    <source>
        <dbReference type="ARBA" id="ARBA00023125"/>
    </source>
</evidence>
<dbReference type="Gene3D" id="1.10.10.10">
    <property type="entry name" value="Winged helix-like DNA-binding domain superfamily/Winged helix DNA-binding domain"/>
    <property type="match status" value="1"/>
</dbReference>
<accession>A0A1M6H9A6</accession>
<dbReference type="PROSITE" id="PS00622">
    <property type="entry name" value="HTH_LUXR_1"/>
    <property type="match status" value="1"/>
</dbReference>
<keyword evidence="3" id="KW-0804">Transcription</keyword>
<name>A0A1M6H9A6_9BACT</name>
<evidence type="ECO:0000259" key="5">
    <source>
        <dbReference type="PROSITE" id="PS50043"/>
    </source>
</evidence>
<dbReference type="PANTHER" id="PTHR44688">
    <property type="entry name" value="DNA-BINDING TRANSCRIPTIONAL ACTIVATOR DEVR_DOSR"/>
    <property type="match status" value="1"/>
</dbReference>
<keyword evidence="2" id="KW-0238">DNA-binding</keyword>
<evidence type="ECO:0000256" key="3">
    <source>
        <dbReference type="ARBA" id="ARBA00023163"/>
    </source>
</evidence>
<dbReference type="Gene3D" id="3.30.450.20">
    <property type="entry name" value="PAS domain"/>
    <property type="match status" value="1"/>
</dbReference>
<feature type="domain" description="HTH luxR-type" evidence="5">
    <location>
        <begin position="229"/>
        <end position="294"/>
    </location>
</feature>
<organism evidence="6 7">
    <name type="scientific">Desulfatibacillum alkenivorans DSM 16219</name>
    <dbReference type="NCBI Taxonomy" id="1121393"/>
    <lineage>
        <taxon>Bacteria</taxon>
        <taxon>Pseudomonadati</taxon>
        <taxon>Thermodesulfobacteriota</taxon>
        <taxon>Desulfobacteria</taxon>
        <taxon>Desulfobacterales</taxon>
        <taxon>Desulfatibacillaceae</taxon>
        <taxon>Desulfatibacillum</taxon>
    </lineage>
</organism>
<sequence>MDARQAETIIKETQQYAKTILNSLSAHVAIIDENGMILETNRAWERFAQSNQISIRPDTLNVNYLDVCDSAQGESAEKSKEVADGIRKVIKGEVEEFVLDYPCHSPEEKRWFYMRAARAVGSDSLRVVVSHENITALKEAESRLRQREEELKQKTLHLEEANAALRAVLRQRDEDIQEMEQTILQNLKDSVLPNVQRLQEILVRPEARQLVQLISSGLNEIASPFLRRLSNLEAVLTPREMEIASLVKAGKSTKEIAGLLYLSITTVNFHRRNLRDKLGLTNSSTNLRSHLLSLEK</sequence>
<dbReference type="SUPFAM" id="SSF46894">
    <property type="entry name" value="C-terminal effector domain of the bipartite response regulators"/>
    <property type="match status" value="1"/>
</dbReference>
<evidence type="ECO:0000256" key="4">
    <source>
        <dbReference type="SAM" id="Coils"/>
    </source>
</evidence>
<dbReference type="SUPFAM" id="SSF55785">
    <property type="entry name" value="PYP-like sensor domain (PAS domain)"/>
    <property type="match status" value="1"/>
</dbReference>
<dbReference type="OrthoDB" id="5429992at2"/>
<dbReference type="GO" id="GO:0006355">
    <property type="term" value="P:regulation of DNA-templated transcription"/>
    <property type="evidence" value="ECO:0007669"/>
    <property type="project" value="InterPro"/>
</dbReference>
<dbReference type="Pfam" id="PF00196">
    <property type="entry name" value="GerE"/>
    <property type="match status" value="1"/>
</dbReference>
<evidence type="ECO:0000313" key="7">
    <source>
        <dbReference type="Proteomes" id="UP000183994"/>
    </source>
</evidence>
<dbReference type="PRINTS" id="PR00038">
    <property type="entry name" value="HTHLUXR"/>
</dbReference>
<dbReference type="EMBL" id="FQZU01000005">
    <property type="protein sequence ID" value="SHJ18802.1"/>
    <property type="molecule type" value="Genomic_DNA"/>
</dbReference>
<dbReference type="InterPro" id="IPR036388">
    <property type="entry name" value="WH-like_DNA-bd_sf"/>
</dbReference>
<dbReference type="PROSITE" id="PS50043">
    <property type="entry name" value="HTH_LUXR_2"/>
    <property type="match status" value="1"/>
</dbReference>